<organism evidence="2 3">
    <name type="scientific">Pseudomonas chlororaphis</name>
    <dbReference type="NCBI Taxonomy" id="587753"/>
    <lineage>
        <taxon>Bacteria</taxon>
        <taxon>Pseudomonadati</taxon>
        <taxon>Pseudomonadota</taxon>
        <taxon>Gammaproteobacteria</taxon>
        <taxon>Pseudomonadales</taxon>
        <taxon>Pseudomonadaceae</taxon>
        <taxon>Pseudomonas</taxon>
    </lineage>
</organism>
<proteinExistence type="predicted"/>
<sequence>MLLGHDAEGHHRARSSAELVASGPRLEQVAGSLLWRRVAVAVESDSSDASLTMTLHSLSDDDSSEATAPKRQRTTPAPTPQNEASVEPPPVFRPEWAFKPTLALPQFITVSGVHYKVMSRMDAREFPILYIQPPLHPAYDFDVLEAILRHTPEEQPRAVIRVPPHDHWEIDARLPFEKTLTAHVRDIFPEVTTVTLENIARRQFELANSSPYADAAGLTALRQIFHSWKHATPSPHPQWSDPLLMLSTLPTTAGITNTSRAIDLPAPSSTGALNRLDFDPMRFRQQWEYFLSTYSTIDFKRFMAGLLTRNGYTVMEPNNFNSFPALVFRRTGHDYLFFMSLHRTRIPKLSLPTHNNPNTTGMNLETQVGDAAAQAVKDAHEANRIVWLKGGSQILPGVADTVFIIRDDNARL</sequence>
<reference evidence="2 3" key="1">
    <citation type="journal article" date="2015" name="Stand. Genomic Sci.">
        <title>Complete genome of Pseudomonas chlororaphis strain UFB2, a soil bacterium with antibacterial activity against bacterial canker pathogen of tomato.</title>
        <authorList>
            <person name="Deng P."/>
            <person name="Wang X."/>
            <person name="Baird S.M."/>
            <person name="Lu S.E."/>
        </authorList>
    </citation>
    <scope>NUCLEOTIDE SEQUENCE [LARGE SCALE GENOMIC DNA]</scope>
    <source>
        <strain evidence="2 3">UFB2</strain>
    </source>
</reference>
<protein>
    <submittedName>
        <fullName evidence="2">Uncharacterized protein</fullName>
    </submittedName>
</protein>
<dbReference type="PATRIC" id="fig|587753.11.peg.2088"/>
<dbReference type="EMBL" id="CP011020">
    <property type="protein sequence ID" value="AKJ98419.1"/>
    <property type="molecule type" value="Genomic_DNA"/>
</dbReference>
<evidence type="ECO:0000256" key="1">
    <source>
        <dbReference type="SAM" id="MobiDB-lite"/>
    </source>
</evidence>
<feature type="compositionally biased region" description="Polar residues" evidence="1">
    <location>
        <begin position="74"/>
        <end position="84"/>
    </location>
</feature>
<dbReference type="AlphaFoldDB" id="A0A0G3GD05"/>
<name>A0A0G3GD05_9PSED</name>
<reference evidence="3" key="2">
    <citation type="submission" date="2015-03" db="EMBL/GenBank/DDBJ databases">
        <authorList>
            <person name="Deng P."/>
            <person name="Lu S."/>
        </authorList>
    </citation>
    <scope>NUCLEOTIDE SEQUENCE [LARGE SCALE GENOMIC DNA]</scope>
    <source>
        <strain evidence="3">UFB2</strain>
    </source>
</reference>
<evidence type="ECO:0000313" key="2">
    <source>
        <dbReference type="EMBL" id="AKJ98419.1"/>
    </source>
</evidence>
<accession>A0A0G3GD05</accession>
<gene>
    <name evidence="2" type="ORF">VM99_10230</name>
</gene>
<feature type="region of interest" description="Disordered" evidence="1">
    <location>
        <begin position="57"/>
        <end position="90"/>
    </location>
</feature>
<dbReference type="Proteomes" id="UP000035212">
    <property type="component" value="Chromosome"/>
</dbReference>
<evidence type="ECO:0000313" key="3">
    <source>
        <dbReference type="Proteomes" id="UP000035212"/>
    </source>
</evidence>